<accession>A0ABR2Z9Q9</accession>
<organism evidence="1 2">
    <name type="scientific">Marasmius tenuissimus</name>
    <dbReference type="NCBI Taxonomy" id="585030"/>
    <lineage>
        <taxon>Eukaryota</taxon>
        <taxon>Fungi</taxon>
        <taxon>Dikarya</taxon>
        <taxon>Basidiomycota</taxon>
        <taxon>Agaricomycotina</taxon>
        <taxon>Agaricomycetes</taxon>
        <taxon>Agaricomycetidae</taxon>
        <taxon>Agaricales</taxon>
        <taxon>Marasmiineae</taxon>
        <taxon>Marasmiaceae</taxon>
        <taxon>Marasmius</taxon>
    </lineage>
</organism>
<evidence type="ECO:0000313" key="2">
    <source>
        <dbReference type="Proteomes" id="UP001437256"/>
    </source>
</evidence>
<evidence type="ECO:0000313" key="1">
    <source>
        <dbReference type="EMBL" id="KAL0058316.1"/>
    </source>
</evidence>
<reference evidence="1 2" key="1">
    <citation type="submission" date="2024-05" db="EMBL/GenBank/DDBJ databases">
        <title>A draft genome resource for the thread blight pathogen Marasmius tenuissimus strain MS-2.</title>
        <authorList>
            <person name="Yulfo-Soto G.E."/>
            <person name="Baruah I.K."/>
            <person name="Amoako-Attah I."/>
            <person name="Bukari Y."/>
            <person name="Meinhardt L.W."/>
            <person name="Bailey B.A."/>
            <person name="Cohen S.P."/>
        </authorList>
    </citation>
    <scope>NUCLEOTIDE SEQUENCE [LARGE SCALE GENOMIC DNA]</scope>
    <source>
        <strain evidence="1 2">MS-2</strain>
    </source>
</reference>
<dbReference type="Proteomes" id="UP001437256">
    <property type="component" value="Unassembled WGS sequence"/>
</dbReference>
<proteinExistence type="predicted"/>
<dbReference type="EMBL" id="JBBXMP010000332">
    <property type="protein sequence ID" value="KAL0058316.1"/>
    <property type="molecule type" value="Genomic_DNA"/>
</dbReference>
<gene>
    <name evidence="1" type="ORF">AAF712_015011</name>
</gene>
<protein>
    <submittedName>
        <fullName evidence="1">Uncharacterized protein</fullName>
    </submittedName>
</protein>
<name>A0ABR2Z9Q9_9AGAR</name>
<sequence length="257" mass="29143">MAAAWHLLLEMRRPAASKYIINVNAAILLPAIRQHLILCDILTLQPENLLEVLLDQEHSLVQWMADIDDEIVSKIALLRLHVTARSFTKGPDMWDLTDRRPTSDIYSPSPARCLPIADTFGEISVERANGIWYSEDAFVEVKCIECQDVFCGGTAALRHMNRSRQCLEAYYPRPEIFRICHSLPTIALIILSGRTVARTKEDDMDGDWRLFVCACCEKIAKEKKAAEKELPEGVPNAAPPTFIGRWRQCVSCFSYCF</sequence>
<keyword evidence="2" id="KW-1185">Reference proteome</keyword>
<comment type="caution">
    <text evidence="1">The sequence shown here is derived from an EMBL/GenBank/DDBJ whole genome shotgun (WGS) entry which is preliminary data.</text>
</comment>